<sequence length="623" mass="71277">MRCKGYHVDASRANYETSQGGLRRAGLIFAEPGDPPPTFVWVDGILRKEDAIEHEPYQRFNKIPGMDFICYKSTLFKTLNEMQKLYPTLFDVYPRTFLLPKEFLDFQREHKAICGRSMQAPSWVVKPRNSCCGRGISIVQSVAEVQSIDYEAVIQQYITPFLIDGHKFDFRLYILIASLQPLAIFIYKEGIARFCTQIFEFPSKSNRNKKFMHLTNTAINIENSKESPLKFTKLASEVLDTISKRFHNGDQLWNRICEVCRAVIIGLYGAILNNLPKKCDEKSPAQKRYEMILKNKKTIVSKIATDMHSERNDNQTQSTSDGGSLKTDNFSDSSNSMNQTQIQRQDQMPFQNKPKIVTNNMIISAKKKPKITRPNITEGNSSSRLNITNKITITPVINKTNHHRSMSLSPDHGKEIEKATNQILQSSGANASQDCISTENDIITENESEIETEEEGTGNKEPITKESDNKEPSHTSTEALPLPLRKRFFHILGIDIMIDSEMNPKVLELNDRPSLGITVDFEKELKEKLISEAYEHVSPNGNWYGNNENSDWIQIYPLPFEEATKSQYPKIVNNFLNPPQIGSDIQKSIAPIQFPKRSVPDFLHYKEKPQKKKKKKKTRRESK</sequence>
<dbReference type="InterPro" id="IPR004344">
    <property type="entry name" value="TTL/TTLL_fam"/>
</dbReference>
<feature type="compositionally biased region" description="Basic and acidic residues" evidence="4">
    <location>
        <begin position="462"/>
        <end position="473"/>
    </location>
</feature>
<feature type="compositionally biased region" description="Basic residues" evidence="4">
    <location>
        <begin position="609"/>
        <end position="623"/>
    </location>
</feature>
<feature type="region of interest" description="Disordered" evidence="4">
    <location>
        <begin position="444"/>
        <end position="479"/>
    </location>
</feature>
<dbReference type="PANTHER" id="PTHR12241:SF154">
    <property type="entry name" value="TUBULIN POLYGLUTAMYLASE TTLL11"/>
    <property type="match status" value="1"/>
</dbReference>
<keyword evidence="6" id="KW-1185">Reference proteome</keyword>
<feature type="compositionally biased region" description="Polar residues" evidence="4">
    <location>
        <begin position="314"/>
        <end position="350"/>
    </location>
</feature>
<feature type="compositionally biased region" description="Polar residues" evidence="4">
    <location>
        <begin position="374"/>
        <end position="383"/>
    </location>
</feature>
<name>A0ABR2IME3_9EUKA</name>
<dbReference type="Gene3D" id="3.30.470.20">
    <property type="entry name" value="ATP-grasp fold, B domain"/>
    <property type="match status" value="2"/>
</dbReference>
<keyword evidence="1" id="KW-0436">Ligase</keyword>
<evidence type="ECO:0000256" key="2">
    <source>
        <dbReference type="ARBA" id="ARBA00022741"/>
    </source>
</evidence>
<keyword evidence="2" id="KW-0547">Nucleotide-binding</keyword>
<gene>
    <name evidence="5" type="ORF">M9Y10_011717</name>
</gene>
<reference evidence="5 6" key="1">
    <citation type="submission" date="2024-04" db="EMBL/GenBank/DDBJ databases">
        <title>Tritrichomonas musculus Genome.</title>
        <authorList>
            <person name="Alves-Ferreira E."/>
            <person name="Grigg M."/>
            <person name="Lorenzi H."/>
            <person name="Galac M."/>
        </authorList>
    </citation>
    <scope>NUCLEOTIDE SEQUENCE [LARGE SCALE GENOMIC DNA]</scope>
    <source>
        <strain evidence="5 6">EAF2021</strain>
    </source>
</reference>
<evidence type="ECO:0000313" key="6">
    <source>
        <dbReference type="Proteomes" id="UP001470230"/>
    </source>
</evidence>
<evidence type="ECO:0000313" key="5">
    <source>
        <dbReference type="EMBL" id="KAK8864023.1"/>
    </source>
</evidence>
<dbReference type="PANTHER" id="PTHR12241">
    <property type="entry name" value="TUBULIN POLYGLUTAMYLASE"/>
    <property type="match status" value="1"/>
</dbReference>
<evidence type="ECO:0000256" key="3">
    <source>
        <dbReference type="ARBA" id="ARBA00022840"/>
    </source>
</evidence>
<feature type="region of interest" description="Disordered" evidence="4">
    <location>
        <begin position="306"/>
        <end position="383"/>
    </location>
</feature>
<feature type="compositionally biased region" description="Acidic residues" evidence="4">
    <location>
        <begin position="444"/>
        <end position="456"/>
    </location>
</feature>
<dbReference type="SUPFAM" id="SSF56059">
    <property type="entry name" value="Glutathione synthetase ATP-binding domain-like"/>
    <property type="match status" value="1"/>
</dbReference>
<dbReference type="Pfam" id="PF03133">
    <property type="entry name" value="TTL"/>
    <property type="match status" value="2"/>
</dbReference>
<feature type="region of interest" description="Disordered" evidence="4">
    <location>
        <begin position="600"/>
        <end position="623"/>
    </location>
</feature>
<dbReference type="EMBL" id="JAPFFF010000017">
    <property type="protein sequence ID" value="KAK8864023.1"/>
    <property type="molecule type" value="Genomic_DNA"/>
</dbReference>
<dbReference type="Proteomes" id="UP001470230">
    <property type="component" value="Unassembled WGS sequence"/>
</dbReference>
<organism evidence="5 6">
    <name type="scientific">Tritrichomonas musculus</name>
    <dbReference type="NCBI Taxonomy" id="1915356"/>
    <lineage>
        <taxon>Eukaryota</taxon>
        <taxon>Metamonada</taxon>
        <taxon>Parabasalia</taxon>
        <taxon>Tritrichomonadida</taxon>
        <taxon>Tritrichomonadidae</taxon>
        <taxon>Tritrichomonas</taxon>
    </lineage>
</organism>
<keyword evidence="3" id="KW-0067">ATP-binding</keyword>
<accession>A0ABR2IME3</accession>
<protein>
    <submittedName>
        <fullName evidence="5">Positive regulation of cilium movement</fullName>
    </submittedName>
</protein>
<evidence type="ECO:0000256" key="1">
    <source>
        <dbReference type="ARBA" id="ARBA00022598"/>
    </source>
</evidence>
<evidence type="ECO:0000256" key="4">
    <source>
        <dbReference type="SAM" id="MobiDB-lite"/>
    </source>
</evidence>
<proteinExistence type="predicted"/>
<comment type="caution">
    <text evidence="5">The sequence shown here is derived from an EMBL/GenBank/DDBJ whole genome shotgun (WGS) entry which is preliminary data.</text>
</comment>